<keyword evidence="4 7" id="KW-1133">Transmembrane helix</keyword>
<evidence type="ECO:0000256" key="2">
    <source>
        <dbReference type="ARBA" id="ARBA00009773"/>
    </source>
</evidence>
<evidence type="ECO:0000313" key="9">
    <source>
        <dbReference type="Proteomes" id="UP000518300"/>
    </source>
</evidence>
<proteinExistence type="inferred from homology"/>
<evidence type="ECO:0000256" key="7">
    <source>
        <dbReference type="SAM" id="Phobius"/>
    </source>
</evidence>
<evidence type="ECO:0000313" key="8">
    <source>
        <dbReference type="EMBL" id="NMO16140.1"/>
    </source>
</evidence>
<sequence>MGAAPGPRARWGRAPPSTSRCRVRSPPAPCPPEGWESNVLQPLVMGRVLPLHPAVLLLAVTAGAMAWGIAGAFVAVPLLAMVTAGTQAFLAEGRKLRPREREQPAEPPGLEPGRHLEH</sequence>
<feature type="region of interest" description="Disordered" evidence="6">
    <location>
        <begin position="93"/>
        <end position="118"/>
    </location>
</feature>
<protein>
    <submittedName>
        <fullName evidence="8">AI-2E family transporter</fullName>
    </submittedName>
</protein>
<feature type="transmembrane region" description="Helical" evidence="7">
    <location>
        <begin position="48"/>
        <end position="67"/>
    </location>
</feature>
<evidence type="ECO:0000256" key="4">
    <source>
        <dbReference type="ARBA" id="ARBA00022989"/>
    </source>
</evidence>
<keyword evidence="9" id="KW-1185">Reference proteome</keyword>
<dbReference type="RefSeq" id="WP_169345431.1">
    <property type="nucleotide sequence ID" value="NZ_JABBJJ010000057.1"/>
</dbReference>
<dbReference type="Proteomes" id="UP000518300">
    <property type="component" value="Unassembled WGS sequence"/>
</dbReference>
<evidence type="ECO:0000256" key="1">
    <source>
        <dbReference type="ARBA" id="ARBA00004141"/>
    </source>
</evidence>
<name>A0A848LAQ3_9BACT</name>
<dbReference type="EMBL" id="JABBJJ010000057">
    <property type="protein sequence ID" value="NMO16140.1"/>
    <property type="molecule type" value="Genomic_DNA"/>
</dbReference>
<dbReference type="GO" id="GO:0016020">
    <property type="term" value="C:membrane"/>
    <property type="evidence" value="ECO:0007669"/>
    <property type="project" value="UniProtKB-SubCell"/>
</dbReference>
<comment type="subcellular location">
    <subcellularLocation>
        <location evidence="1">Membrane</location>
        <topology evidence="1">Multi-pass membrane protein</topology>
    </subcellularLocation>
</comment>
<accession>A0A848LAQ3</accession>
<keyword evidence="3 7" id="KW-0812">Transmembrane</keyword>
<gene>
    <name evidence="8" type="ORF">HG543_14955</name>
</gene>
<reference evidence="8 9" key="1">
    <citation type="submission" date="2020-04" db="EMBL/GenBank/DDBJ databases">
        <title>Draft genome of Pyxidicoccus fallax type strain.</title>
        <authorList>
            <person name="Whitworth D.E."/>
        </authorList>
    </citation>
    <scope>NUCLEOTIDE SEQUENCE [LARGE SCALE GENOMIC DNA]</scope>
    <source>
        <strain evidence="8 9">DSM 14698</strain>
    </source>
</reference>
<comment type="similarity">
    <text evidence="2">Belongs to the autoinducer-2 exporter (AI-2E) (TC 2.A.86) family.</text>
</comment>
<feature type="compositionally biased region" description="Basic and acidic residues" evidence="6">
    <location>
        <begin position="93"/>
        <end position="104"/>
    </location>
</feature>
<comment type="caution">
    <text evidence="8">The sequence shown here is derived from an EMBL/GenBank/DDBJ whole genome shotgun (WGS) entry which is preliminary data.</text>
</comment>
<dbReference type="Pfam" id="PF01594">
    <property type="entry name" value="AI-2E_transport"/>
    <property type="match status" value="1"/>
</dbReference>
<organism evidence="8 9">
    <name type="scientific">Pyxidicoccus fallax</name>
    <dbReference type="NCBI Taxonomy" id="394095"/>
    <lineage>
        <taxon>Bacteria</taxon>
        <taxon>Pseudomonadati</taxon>
        <taxon>Myxococcota</taxon>
        <taxon>Myxococcia</taxon>
        <taxon>Myxococcales</taxon>
        <taxon>Cystobacterineae</taxon>
        <taxon>Myxococcaceae</taxon>
        <taxon>Pyxidicoccus</taxon>
    </lineage>
</organism>
<keyword evidence="5 7" id="KW-0472">Membrane</keyword>
<dbReference type="AlphaFoldDB" id="A0A848LAQ3"/>
<feature type="region of interest" description="Disordered" evidence="6">
    <location>
        <begin position="1"/>
        <end position="34"/>
    </location>
</feature>
<evidence type="ECO:0000256" key="5">
    <source>
        <dbReference type="ARBA" id="ARBA00023136"/>
    </source>
</evidence>
<evidence type="ECO:0000256" key="6">
    <source>
        <dbReference type="SAM" id="MobiDB-lite"/>
    </source>
</evidence>
<dbReference type="InterPro" id="IPR002549">
    <property type="entry name" value="AI-2E-like"/>
</dbReference>
<evidence type="ECO:0000256" key="3">
    <source>
        <dbReference type="ARBA" id="ARBA00022692"/>
    </source>
</evidence>
<feature type="compositionally biased region" description="Low complexity" evidence="6">
    <location>
        <begin position="1"/>
        <end position="16"/>
    </location>
</feature>